<evidence type="ECO:0000313" key="7">
    <source>
        <dbReference type="Proteomes" id="UP001620234"/>
    </source>
</evidence>
<dbReference type="RefSeq" id="WP_230709260.1">
    <property type="nucleotide sequence ID" value="NZ_CAJHAK010000002.1"/>
</dbReference>
<comment type="function">
    <text evidence="1 4">Catalyzes the NADPH-dependent reduction of beta-ketoacyl-ACP substrates to beta-hydroxyacyl-ACP products, the first reductive step in the elongation cycle of fatty acid biosynthesis.</text>
</comment>
<dbReference type="Proteomes" id="UP001620234">
    <property type="component" value="Unassembled WGS sequence"/>
</dbReference>
<dbReference type="InterPro" id="IPR050259">
    <property type="entry name" value="SDR"/>
</dbReference>
<reference evidence="6 7" key="1">
    <citation type="submission" date="2024-11" db="EMBL/GenBank/DDBJ databases">
        <title>The Natural Products Discovery Center: Release of the First 8490 Sequenced Strains for Exploring Actinobacteria Biosynthetic Diversity.</title>
        <authorList>
            <person name="Kalkreuter E."/>
            <person name="Kautsar S.A."/>
            <person name="Yang D."/>
            <person name="Bader C.D."/>
            <person name="Teijaro C.N."/>
            <person name="Fluegel L."/>
            <person name="Davis C.M."/>
            <person name="Simpson J.R."/>
            <person name="Lauterbach L."/>
            <person name="Steele A.D."/>
            <person name="Gui C."/>
            <person name="Meng S."/>
            <person name="Li G."/>
            <person name="Viehrig K."/>
            <person name="Ye F."/>
            <person name="Su P."/>
            <person name="Kiefer A.F."/>
            <person name="Nichols A."/>
            <person name="Cepeda A.J."/>
            <person name="Yan W."/>
            <person name="Fan B."/>
            <person name="Jiang Y."/>
            <person name="Adhikari A."/>
            <person name="Zheng C.-J."/>
            <person name="Schuster L."/>
            <person name="Cowan T.M."/>
            <person name="Smanski M.J."/>
            <person name="Chevrette M.G."/>
            <person name="De Carvalho L.P.S."/>
            <person name="Shen B."/>
        </authorList>
    </citation>
    <scope>NUCLEOTIDE SEQUENCE [LARGE SCALE GENOMIC DNA]</scope>
    <source>
        <strain evidence="6 7">NPDC077433</strain>
    </source>
</reference>
<evidence type="ECO:0000259" key="5">
    <source>
        <dbReference type="SMART" id="SM00822"/>
    </source>
</evidence>
<keyword evidence="4" id="KW-0276">Fatty acid metabolism</keyword>
<name>A0ABW8LAK4_9GAMM</name>
<feature type="domain" description="Ketoreductase" evidence="5">
    <location>
        <begin position="6"/>
        <end position="188"/>
    </location>
</feature>
<gene>
    <name evidence="6" type="primary">fabG</name>
    <name evidence="6" type="ORF">ACI2I3_11430</name>
</gene>
<accession>A0ABW8LAK4</accession>
<evidence type="ECO:0000256" key="1">
    <source>
        <dbReference type="ARBA" id="ARBA00002607"/>
    </source>
</evidence>
<dbReference type="CDD" id="cd05333">
    <property type="entry name" value="BKR_SDR_c"/>
    <property type="match status" value="1"/>
</dbReference>
<organism evidence="6 7">
    <name type="scientific">Psychrobacter namhaensis</name>
    <dbReference type="NCBI Taxonomy" id="292734"/>
    <lineage>
        <taxon>Bacteria</taxon>
        <taxon>Pseudomonadati</taxon>
        <taxon>Pseudomonadota</taxon>
        <taxon>Gammaproteobacteria</taxon>
        <taxon>Moraxellales</taxon>
        <taxon>Moraxellaceae</taxon>
        <taxon>Psychrobacter</taxon>
    </lineage>
</organism>
<dbReference type="PROSITE" id="PS00061">
    <property type="entry name" value="ADH_SHORT"/>
    <property type="match status" value="1"/>
</dbReference>
<keyword evidence="3 4" id="KW-0560">Oxidoreductase</keyword>
<comment type="caution">
    <text evidence="6">The sequence shown here is derived from an EMBL/GenBank/DDBJ whole genome shotgun (WGS) entry which is preliminary data.</text>
</comment>
<proteinExistence type="inferred from homology"/>
<dbReference type="NCBIfam" id="TIGR01830">
    <property type="entry name" value="3oxo_ACP_reduc"/>
    <property type="match status" value="1"/>
</dbReference>
<dbReference type="InterPro" id="IPR057326">
    <property type="entry name" value="KR_dom"/>
</dbReference>
<evidence type="ECO:0000256" key="2">
    <source>
        <dbReference type="ARBA" id="ARBA00006484"/>
    </source>
</evidence>
<dbReference type="SMART" id="SM00822">
    <property type="entry name" value="PKS_KR"/>
    <property type="match status" value="1"/>
</dbReference>
<dbReference type="PANTHER" id="PTHR42879:SF2">
    <property type="entry name" value="3-OXOACYL-[ACYL-CARRIER-PROTEIN] REDUCTASE FABG"/>
    <property type="match status" value="1"/>
</dbReference>
<comment type="similarity">
    <text evidence="2 4">Belongs to the short-chain dehydrogenases/reductases (SDR) family.</text>
</comment>
<keyword evidence="4" id="KW-0444">Lipid biosynthesis</keyword>
<dbReference type="EMBL" id="JBJDPD010000025">
    <property type="protein sequence ID" value="MFK4001945.1"/>
    <property type="molecule type" value="Genomic_DNA"/>
</dbReference>
<comment type="catalytic activity">
    <reaction evidence="4">
        <text>a (3R)-hydroxyacyl-[ACP] + NADP(+) = a 3-oxoacyl-[ACP] + NADPH + H(+)</text>
        <dbReference type="Rhea" id="RHEA:17397"/>
        <dbReference type="Rhea" id="RHEA-COMP:9916"/>
        <dbReference type="Rhea" id="RHEA-COMP:9945"/>
        <dbReference type="ChEBI" id="CHEBI:15378"/>
        <dbReference type="ChEBI" id="CHEBI:57783"/>
        <dbReference type="ChEBI" id="CHEBI:58349"/>
        <dbReference type="ChEBI" id="CHEBI:78776"/>
        <dbReference type="ChEBI" id="CHEBI:78827"/>
        <dbReference type="EC" id="1.1.1.100"/>
    </reaction>
</comment>
<dbReference type="PRINTS" id="PR00080">
    <property type="entry name" value="SDRFAMILY"/>
</dbReference>
<keyword evidence="4" id="KW-0275">Fatty acid biosynthesis</keyword>
<keyword evidence="7" id="KW-1185">Reference proteome</keyword>
<evidence type="ECO:0000256" key="4">
    <source>
        <dbReference type="RuleBase" id="RU366074"/>
    </source>
</evidence>
<evidence type="ECO:0000313" key="6">
    <source>
        <dbReference type="EMBL" id="MFK4001945.1"/>
    </source>
</evidence>
<keyword evidence="4" id="KW-0443">Lipid metabolism</keyword>
<comment type="subunit">
    <text evidence="4">Homotetramer.</text>
</comment>
<sequence length="244" mass="26344">MIMSRTITLVTGASRGIGKAVAKRFAKEGHFVIGTATTEKGAALIEDYLHDSGGIGRVLDVRDTAQIDKLFEEIESVYGAVQVLINNAGITQDGLLMRMKDEDWENVIDTNLTSVYRMSKRAVRGMMKARRGRIINITSVVAQMGNAGQSNYAATKAGVEGFSRTLAREIGSRQVTINCVAPGLIETDMTDELDERLLNSMLDAVPISRLGQPEDIAAAVHFLASDEASYITGAVIPVNGGMYM</sequence>
<dbReference type="Pfam" id="PF13561">
    <property type="entry name" value="adh_short_C2"/>
    <property type="match status" value="1"/>
</dbReference>
<dbReference type="SUPFAM" id="SSF51735">
    <property type="entry name" value="NAD(P)-binding Rossmann-fold domains"/>
    <property type="match status" value="1"/>
</dbReference>
<evidence type="ECO:0000256" key="3">
    <source>
        <dbReference type="ARBA" id="ARBA00023002"/>
    </source>
</evidence>
<comment type="pathway">
    <text evidence="4">Lipid metabolism; fatty acid biosynthesis.</text>
</comment>
<dbReference type="NCBIfam" id="NF004197">
    <property type="entry name" value="PRK05653.1-1"/>
    <property type="match status" value="1"/>
</dbReference>
<dbReference type="InterPro" id="IPR020904">
    <property type="entry name" value="Sc_DH/Rdtase_CS"/>
</dbReference>
<dbReference type="Gene3D" id="3.40.50.720">
    <property type="entry name" value="NAD(P)-binding Rossmann-like Domain"/>
    <property type="match status" value="1"/>
</dbReference>
<protein>
    <recommendedName>
        <fullName evidence="4">3-oxoacyl-[acyl-carrier-protein] reductase</fullName>
        <ecNumber evidence="4">1.1.1.100</ecNumber>
    </recommendedName>
</protein>
<dbReference type="InterPro" id="IPR011284">
    <property type="entry name" value="3oxo_ACP_reduc"/>
</dbReference>
<keyword evidence="4" id="KW-0521">NADP</keyword>
<dbReference type="InterPro" id="IPR036291">
    <property type="entry name" value="NAD(P)-bd_dom_sf"/>
</dbReference>
<dbReference type="InterPro" id="IPR002347">
    <property type="entry name" value="SDR_fam"/>
</dbReference>
<dbReference type="GO" id="GO:0004316">
    <property type="term" value="F:3-oxoacyl-[acyl-carrier-protein] reductase (NADPH) activity"/>
    <property type="evidence" value="ECO:0007669"/>
    <property type="project" value="UniProtKB-EC"/>
</dbReference>
<dbReference type="NCBIfam" id="NF009466">
    <property type="entry name" value="PRK12826.1-2"/>
    <property type="match status" value="1"/>
</dbReference>
<dbReference type="EC" id="1.1.1.100" evidence="4"/>
<dbReference type="PRINTS" id="PR00081">
    <property type="entry name" value="GDHRDH"/>
</dbReference>
<dbReference type="PANTHER" id="PTHR42879">
    <property type="entry name" value="3-OXOACYL-(ACYL-CARRIER-PROTEIN) REDUCTASE"/>
    <property type="match status" value="1"/>
</dbReference>